<proteinExistence type="predicted"/>
<dbReference type="STRING" id="74557.A0A1V9ZG42"/>
<sequence length="315" mass="34659">MITNIQSDHPNASISIGFAGYRDYANGDLRNESIEFTSNVDDVYEVITKLKARGRCGNFADVPGGLAEALNMKWEADAKVIILVCDAPCYGKLYHDDYNGKMNPATLLGLTIAAANGNQVILEMLLNDDADVNATDMDDSTPLLHAVQHGHEQVEHILLNRHPRVAKRNKEIHRQVTNLLDSSVAQAPTKLSSVGHTYLIENAKCNGIDVAFKSVPDRRNNDILLVEINTLTICNSPYLLTLLGVSGSNERPQMIAESCLTFDPALRPSAKKIVETLQDNWSPNIVKEASSSKGKQSYSMFYPRQLTSAGLNDFE</sequence>
<protein>
    <submittedName>
        <fullName evidence="2">Uncharacterized protein</fullName>
    </submittedName>
</protein>
<reference evidence="2 3" key="1">
    <citation type="journal article" date="2014" name="Genome Biol. Evol.">
        <title>The secreted proteins of Achlya hypogyna and Thraustotheca clavata identify the ancestral oomycete secretome and reveal gene acquisitions by horizontal gene transfer.</title>
        <authorList>
            <person name="Misner I."/>
            <person name="Blouin N."/>
            <person name="Leonard G."/>
            <person name="Richards T.A."/>
            <person name="Lane C.E."/>
        </authorList>
    </citation>
    <scope>NUCLEOTIDE SEQUENCE [LARGE SCALE GENOMIC DNA]</scope>
    <source>
        <strain evidence="2 3">ATCC 34112</strain>
    </source>
</reference>
<evidence type="ECO:0000256" key="1">
    <source>
        <dbReference type="PROSITE-ProRule" id="PRU00023"/>
    </source>
</evidence>
<evidence type="ECO:0000313" key="2">
    <source>
        <dbReference type="EMBL" id="OQR96810.1"/>
    </source>
</evidence>
<feature type="repeat" description="ANK" evidence="1">
    <location>
        <begin position="110"/>
        <end position="137"/>
    </location>
</feature>
<accession>A0A1V9ZG42</accession>
<dbReference type="Gene3D" id="1.25.40.20">
    <property type="entry name" value="Ankyrin repeat-containing domain"/>
    <property type="match status" value="1"/>
</dbReference>
<dbReference type="InterPro" id="IPR052969">
    <property type="entry name" value="Thr-specific_kinase-like"/>
</dbReference>
<keyword evidence="3" id="KW-1185">Reference proteome</keyword>
<name>A0A1V9ZG42_9STRA</name>
<dbReference type="InterPro" id="IPR036770">
    <property type="entry name" value="Ankyrin_rpt-contain_sf"/>
</dbReference>
<comment type="caution">
    <text evidence="2">The sequence shown here is derived from an EMBL/GenBank/DDBJ whole genome shotgun (WGS) entry which is preliminary data.</text>
</comment>
<dbReference type="InterPro" id="IPR036465">
    <property type="entry name" value="vWFA_dom_sf"/>
</dbReference>
<dbReference type="InterPro" id="IPR002110">
    <property type="entry name" value="Ankyrin_rpt"/>
</dbReference>
<dbReference type="AlphaFoldDB" id="A0A1V9ZG42"/>
<dbReference type="OrthoDB" id="78851at2759"/>
<keyword evidence="1" id="KW-0040">ANK repeat</keyword>
<gene>
    <name evidence="2" type="ORF">THRCLA_07167</name>
</gene>
<dbReference type="PROSITE" id="PS50088">
    <property type="entry name" value="ANK_REPEAT"/>
    <property type="match status" value="1"/>
</dbReference>
<dbReference type="Proteomes" id="UP000243217">
    <property type="component" value="Unassembled WGS sequence"/>
</dbReference>
<dbReference type="Pfam" id="PF12796">
    <property type="entry name" value="Ank_2"/>
    <property type="match status" value="1"/>
</dbReference>
<dbReference type="SUPFAM" id="SSF48403">
    <property type="entry name" value="Ankyrin repeat"/>
    <property type="match status" value="1"/>
</dbReference>
<dbReference type="EMBL" id="JNBS01001947">
    <property type="protein sequence ID" value="OQR96810.1"/>
    <property type="molecule type" value="Genomic_DNA"/>
</dbReference>
<organism evidence="2 3">
    <name type="scientific">Thraustotheca clavata</name>
    <dbReference type="NCBI Taxonomy" id="74557"/>
    <lineage>
        <taxon>Eukaryota</taxon>
        <taxon>Sar</taxon>
        <taxon>Stramenopiles</taxon>
        <taxon>Oomycota</taxon>
        <taxon>Saprolegniomycetes</taxon>
        <taxon>Saprolegniales</taxon>
        <taxon>Achlyaceae</taxon>
        <taxon>Thraustotheca</taxon>
    </lineage>
</organism>
<dbReference type="PANTHER" id="PTHR47763">
    <property type="entry name" value="ALPHA-PROTEIN KINASE VWKA"/>
    <property type="match status" value="1"/>
</dbReference>
<dbReference type="SMART" id="SM00248">
    <property type="entry name" value="ANK"/>
    <property type="match status" value="2"/>
</dbReference>
<evidence type="ECO:0000313" key="3">
    <source>
        <dbReference type="Proteomes" id="UP000243217"/>
    </source>
</evidence>
<dbReference type="Gene3D" id="3.40.50.410">
    <property type="entry name" value="von Willebrand factor, type A domain"/>
    <property type="match status" value="1"/>
</dbReference>